<dbReference type="STRING" id="1105367.CG50_06115"/>
<dbReference type="eggNOG" id="COG3551">
    <property type="taxonomic scope" value="Bacteria"/>
</dbReference>
<evidence type="ECO:0000313" key="2">
    <source>
        <dbReference type="EMBL" id="KFI25134.1"/>
    </source>
</evidence>
<dbReference type="PIRSF" id="PIRSF029407">
    <property type="entry name" value="UCP029407"/>
    <property type="match status" value="1"/>
</dbReference>
<dbReference type="Gene3D" id="3.40.50.300">
    <property type="entry name" value="P-loop containing nucleotide triphosphate hydrolases"/>
    <property type="match status" value="1"/>
</dbReference>
<feature type="coiled-coil region" evidence="1">
    <location>
        <begin position="451"/>
        <end position="485"/>
    </location>
</feature>
<evidence type="ECO:0000313" key="3">
    <source>
        <dbReference type="Proteomes" id="UP000028824"/>
    </source>
</evidence>
<proteinExistence type="predicted"/>
<keyword evidence="1" id="KW-0175">Coiled coil</keyword>
<evidence type="ECO:0008006" key="4">
    <source>
        <dbReference type="Google" id="ProtNLM"/>
    </source>
</evidence>
<dbReference type="SUPFAM" id="SSF52540">
    <property type="entry name" value="P-loop containing nucleoside triphosphate hydrolases"/>
    <property type="match status" value="1"/>
</dbReference>
<comment type="caution">
    <text evidence="2">The sequence shown here is derived from an EMBL/GenBank/DDBJ whole genome shotgun (WGS) entry which is preliminary data.</text>
</comment>
<dbReference type="eggNOG" id="COG1196">
    <property type="taxonomic scope" value="Bacteria"/>
</dbReference>
<reference evidence="2 3" key="1">
    <citation type="submission" date="2014-03" db="EMBL/GenBank/DDBJ databases">
        <title>Genome of Paenirhodobacter enshiensis DW2-9.</title>
        <authorList>
            <person name="Wang D."/>
            <person name="Wang G."/>
        </authorList>
    </citation>
    <scope>NUCLEOTIDE SEQUENCE [LARGE SCALE GENOMIC DNA]</scope>
    <source>
        <strain evidence="2 3">DW2-9</strain>
    </source>
</reference>
<gene>
    <name evidence="2" type="ORF">CG50_06115</name>
</gene>
<dbReference type="Proteomes" id="UP000028824">
    <property type="component" value="Unassembled WGS sequence"/>
</dbReference>
<protein>
    <recommendedName>
        <fullName evidence="4">Sulfotransferase domain-containing protein</fullName>
    </recommendedName>
</protein>
<keyword evidence="3" id="KW-1185">Reference proteome</keyword>
<organism evidence="2 3">
    <name type="scientific">Paenirhodobacter enshiensis</name>
    <dbReference type="NCBI Taxonomy" id="1105367"/>
    <lineage>
        <taxon>Bacteria</taxon>
        <taxon>Pseudomonadati</taxon>
        <taxon>Pseudomonadota</taxon>
        <taxon>Alphaproteobacteria</taxon>
        <taxon>Rhodobacterales</taxon>
        <taxon>Rhodobacter group</taxon>
        <taxon>Paenirhodobacter</taxon>
    </lineage>
</organism>
<dbReference type="RefSeq" id="WP_036638718.1">
    <property type="nucleotide sequence ID" value="NZ_JFZB01000027.1"/>
</dbReference>
<sequence>MPSSSPSKVAVLVLGMHRSGTSMLGGVLECLGCQGPKSVMLGNAKNPKGYFESNAIKPLNDDIFTALGSKWSDWMPLNPGWQSSPRFNEFRDRIARVMEDEYGAASLIYLKDPRICRLLPLWREVLEEIGYRVVCIHTHRNPLDVARSLEPHVGIEVDTGMGMLLWLRHVLDAERASRGLARIFTSYGRLLEDWAQMSERAEETFGFGWPLSMAAREQAVRSFMDGSLRHHDTGISALLKNGAVSPLIRDALAVFESWADAGEDAAGREVLDAIRAELELSSGLFVQPLAALGREQGQRKALSAETETLTATLAAERQAAEKARLASEAEIGTLNARLGEERSRVDALLRERDALSALDHERQGQLRQGEEMLNQARAETEAGKAERDALSDRLAESERTIAALRAEIDAATDRLIERDKAIAALRNDAAFQRDALEKESRAITDKLIERDKKAIADRKAHEAKIARLEDEIRTLRGKAVQEKAVLDKKLASLTADNKKRIDTLTADNKKRLDTLTADNKKRLDTLSSANRKALEAVHRSYRASTSWKISAPIRAIGRLLKRGK</sequence>
<accession>A0A086XSY4</accession>
<dbReference type="OrthoDB" id="7210452at2"/>
<dbReference type="InterPro" id="IPR014556">
    <property type="entry name" value="UCP029407"/>
</dbReference>
<name>A0A086XSY4_9RHOB</name>
<dbReference type="AlphaFoldDB" id="A0A086XSY4"/>
<feature type="coiled-coil region" evidence="1">
    <location>
        <begin position="373"/>
        <end position="414"/>
    </location>
</feature>
<evidence type="ECO:0000256" key="1">
    <source>
        <dbReference type="SAM" id="Coils"/>
    </source>
</evidence>
<dbReference type="InterPro" id="IPR027417">
    <property type="entry name" value="P-loop_NTPase"/>
</dbReference>
<dbReference type="EMBL" id="JFZB01000027">
    <property type="protein sequence ID" value="KFI25134.1"/>
    <property type="molecule type" value="Genomic_DNA"/>
</dbReference>